<dbReference type="PROSITE" id="PS00216">
    <property type="entry name" value="SUGAR_TRANSPORT_1"/>
    <property type="match status" value="1"/>
</dbReference>
<dbReference type="GO" id="GO:0022857">
    <property type="term" value="F:transmembrane transporter activity"/>
    <property type="evidence" value="ECO:0007669"/>
    <property type="project" value="InterPro"/>
</dbReference>
<dbReference type="InterPro" id="IPR036259">
    <property type="entry name" value="MFS_trans_sf"/>
</dbReference>
<evidence type="ECO:0000256" key="3">
    <source>
        <dbReference type="ARBA" id="ARBA00022448"/>
    </source>
</evidence>
<dbReference type="PROSITE" id="PS50850">
    <property type="entry name" value="MFS"/>
    <property type="match status" value="1"/>
</dbReference>
<keyword evidence="5 8" id="KW-1133">Transmembrane helix</keyword>
<dbReference type="Pfam" id="PF00083">
    <property type="entry name" value="Sugar_tr"/>
    <property type="match status" value="1"/>
</dbReference>
<evidence type="ECO:0000313" key="10">
    <source>
        <dbReference type="EMBL" id="MBT1707650.1"/>
    </source>
</evidence>
<dbReference type="SUPFAM" id="SSF103473">
    <property type="entry name" value="MFS general substrate transporter"/>
    <property type="match status" value="1"/>
</dbReference>
<keyword evidence="11" id="KW-1185">Reference proteome</keyword>
<evidence type="ECO:0000256" key="5">
    <source>
        <dbReference type="ARBA" id="ARBA00022989"/>
    </source>
</evidence>
<accession>A0AAP2DUF2</accession>
<reference evidence="10 11" key="1">
    <citation type="submission" date="2021-05" db="EMBL/GenBank/DDBJ databases">
        <title>A Polyphasic approach of four new species of the genus Ohtaekwangia: Ohtaekwangia histidinii sp. nov., Ohtaekwangia cretensis sp. nov., Ohtaekwangia indiensis sp. nov., Ohtaekwangia reichenbachii sp. nov. from diverse environment.</title>
        <authorList>
            <person name="Octaviana S."/>
        </authorList>
    </citation>
    <scope>NUCLEOTIDE SEQUENCE [LARGE SCALE GENOMIC DNA]</scope>
    <source>
        <strain evidence="10 11">PWU5</strain>
    </source>
</reference>
<feature type="transmembrane region" description="Helical" evidence="8">
    <location>
        <begin position="99"/>
        <end position="121"/>
    </location>
</feature>
<protein>
    <submittedName>
        <fullName evidence="10">Sugar porter family MFS transporter</fullName>
    </submittedName>
</protein>
<sequence length="441" mass="48778">MKRKGFLCVLVVSITGFLFGFDSVIVSGINIPLKQLWHTSDWFHGTFIISMVLWGSVTGSLLGGYPTEKLGRKKTLILVGCMFVVSSLGTALSDSPYMFSFFRFVGGLGAGVGSIVAPTYISEVADARHRGRLGMLFQLNLVLGLLLAFLSNYFFAVSFGADNWRWMLGIMAVPYSVFTLLLFSISESPRWLILRKRDAAAAHRVLDRISKKEEADRLLRTIHTENPSSVYTERLFSQKYTRVLVLSFLMSFFNQFSGISFILFYAPEVLAKAGSGTAQSLLSSVAIGLVNVVFTLVGVYLIDRIGRRRLMYVGSIGYIISLAMIAYGFYVGAPAVFMLVFMLLFITSHAVGQGAVIFVYMSEIFPTPVRAYGQAWGMGVLNGFAALITLLGAILINAFQSWMIFSGFALLMVLQLLFTAFIMPETKGISLEELEERLSVK</sequence>
<keyword evidence="6 8" id="KW-0472">Membrane</keyword>
<evidence type="ECO:0000256" key="8">
    <source>
        <dbReference type="SAM" id="Phobius"/>
    </source>
</evidence>
<feature type="transmembrane region" description="Helical" evidence="8">
    <location>
        <begin position="373"/>
        <end position="396"/>
    </location>
</feature>
<dbReference type="AlphaFoldDB" id="A0AAP2DUF2"/>
<evidence type="ECO:0000256" key="7">
    <source>
        <dbReference type="RuleBase" id="RU003346"/>
    </source>
</evidence>
<dbReference type="EMBL" id="JAHESE010000003">
    <property type="protein sequence ID" value="MBT1707650.1"/>
    <property type="molecule type" value="Genomic_DNA"/>
</dbReference>
<keyword evidence="4 8" id="KW-0812">Transmembrane</keyword>
<dbReference type="InterPro" id="IPR005829">
    <property type="entry name" value="Sugar_transporter_CS"/>
</dbReference>
<gene>
    <name evidence="10" type="ORF">KK062_05420</name>
</gene>
<dbReference type="PRINTS" id="PR00171">
    <property type="entry name" value="SUGRTRNSPORT"/>
</dbReference>
<feature type="transmembrane region" description="Helical" evidence="8">
    <location>
        <begin position="402"/>
        <end position="423"/>
    </location>
</feature>
<dbReference type="PANTHER" id="PTHR48020">
    <property type="entry name" value="PROTON MYO-INOSITOL COTRANSPORTER"/>
    <property type="match status" value="1"/>
</dbReference>
<evidence type="ECO:0000256" key="6">
    <source>
        <dbReference type="ARBA" id="ARBA00023136"/>
    </source>
</evidence>
<dbReference type="RefSeq" id="WP_254083240.1">
    <property type="nucleotide sequence ID" value="NZ_JAHESE010000003.1"/>
</dbReference>
<evidence type="ECO:0000256" key="1">
    <source>
        <dbReference type="ARBA" id="ARBA00004141"/>
    </source>
</evidence>
<comment type="similarity">
    <text evidence="2 7">Belongs to the major facilitator superfamily. Sugar transporter (TC 2.A.1.1) family.</text>
</comment>
<evidence type="ECO:0000256" key="4">
    <source>
        <dbReference type="ARBA" id="ARBA00022692"/>
    </source>
</evidence>
<feature type="transmembrane region" description="Helical" evidence="8">
    <location>
        <begin position="278"/>
        <end position="302"/>
    </location>
</feature>
<feature type="transmembrane region" description="Helical" evidence="8">
    <location>
        <begin position="309"/>
        <end position="330"/>
    </location>
</feature>
<feature type="transmembrane region" description="Helical" evidence="8">
    <location>
        <begin position="336"/>
        <end position="361"/>
    </location>
</feature>
<dbReference type="InterPro" id="IPR003663">
    <property type="entry name" value="Sugar/inositol_transpt"/>
</dbReference>
<feature type="transmembrane region" description="Helical" evidence="8">
    <location>
        <begin position="133"/>
        <end position="154"/>
    </location>
</feature>
<feature type="domain" description="Major facilitator superfamily (MFS) profile" evidence="9">
    <location>
        <begin position="8"/>
        <end position="427"/>
    </location>
</feature>
<dbReference type="InterPro" id="IPR005828">
    <property type="entry name" value="MFS_sugar_transport-like"/>
</dbReference>
<comment type="caution">
    <text evidence="10">The sequence shown here is derived from an EMBL/GenBank/DDBJ whole genome shotgun (WGS) entry which is preliminary data.</text>
</comment>
<feature type="transmembrane region" description="Helical" evidence="8">
    <location>
        <begin position="75"/>
        <end position="93"/>
    </location>
</feature>
<dbReference type="GO" id="GO:0016020">
    <property type="term" value="C:membrane"/>
    <property type="evidence" value="ECO:0007669"/>
    <property type="project" value="UniProtKB-SubCell"/>
</dbReference>
<dbReference type="Gene3D" id="1.20.1250.20">
    <property type="entry name" value="MFS general substrate transporter like domains"/>
    <property type="match status" value="1"/>
</dbReference>
<dbReference type="PROSITE" id="PS00217">
    <property type="entry name" value="SUGAR_TRANSPORT_2"/>
    <property type="match status" value="1"/>
</dbReference>
<feature type="transmembrane region" description="Helical" evidence="8">
    <location>
        <begin position="243"/>
        <end position="266"/>
    </location>
</feature>
<organism evidence="10 11">
    <name type="scientific">Dawidia cretensis</name>
    <dbReference type="NCBI Taxonomy" id="2782350"/>
    <lineage>
        <taxon>Bacteria</taxon>
        <taxon>Pseudomonadati</taxon>
        <taxon>Bacteroidota</taxon>
        <taxon>Cytophagia</taxon>
        <taxon>Cytophagales</taxon>
        <taxon>Chryseotaleaceae</taxon>
        <taxon>Dawidia</taxon>
    </lineage>
</organism>
<feature type="transmembrane region" description="Helical" evidence="8">
    <location>
        <begin position="166"/>
        <end position="186"/>
    </location>
</feature>
<evidence type="ECO:0000313" key="11">
    <source>
        <dbReference type="Proteomes" id="UP001319080"/>
    </source>
</evidence>
<name>A0AAP2DUF2_9BACT</name>
<evidence type="ECO:0000259" key="9">
    <source>
        <dbReference type="PROSITE" id="PS50850"/>
    </source>
</evidence>
<dbReference type="NCBIfam" id="TIGR00879">
    <property type="entry name" value="SP"/>
    <property type="match status" value="1"/>
</dbReference>
<proteinExistence type="inferred from homology"/>
<evidence type="ECO:0000256" key="2">
    <source>
        <dbReference type="ARBA" id="ARBA00010992"/>
    </source>
</evidence>
<dbReference type="Proteomes" id="UP001319080">
    <property type="component" value="Unassembled WGS sequence"/>
</dbReference>
<dbReference type="InterPro" id="IPR020846">
    <property type="entry name" value="MFS_dom"/>
</dbReference>
<dbReference type="PANTHER" id="PTHR48020:SF12">
    <property type="entry name" value="PROTON MYO-INOSITOL COTRANSPORTER"/>
    <property type="match status" value="1"/>
</dbReference>
<feature type="transmembrane region" description="Helical" evidence="8">
    <location>
        <begin position="43"/>
        <end position="63"/>
    </location>
</feature>
<comment type="subcellular location">
    <subcellularLocation>
        <location evidence="1">Membrane</location>
        <topology evidence="1">Multi-pass membrane protein</topology>
    </subcellularLocation>
</comment>
<dbReference type="InterPro" id="IPR050814">
    <property type="entry name" value="Myo-inositol_Transporter"/>
</dbReference>
<keyword evidence="3 7" id="KW-0813">Transport</keyword>